<dbReference type="Pfam" id="PF20042">
    <property type="entry name" value="DUF6444"/>
    <property type="match status" value="1"/>
</dbReference>
<evidence type="ECO:0000313" key="4">
    <source>
        <dbReference type="Proteomes" id="UP000639396"/>
    </source>
</evidence>
<dbReference type="PANTHER" id="PTHR33678:SF1">
    <property type="entry name" value="BLL1576 PROTEIN"/>
    <property type="match status" value="1"/>
</dbReference>
<evidence type="ECO:0000313" key="3">
    <source>
        <dbReference type="EMBL" id="MBD2866939.1"/>
    </source>
</evidence>
<gene>
    <name evidence="3" type="ORF">IDH45_33755</name>
</gene>
<evidence type="ECO:0000256" key="1">
    <source>
        <dbReference type="SAM" id="MobiDB-lite"/>
    </source>
</evidence>
<sequence>MKLGKTGKRLLKKAEPRMATLIHAMLRQSQQVENTKQTLTERVQQLEQQVHELTRQLEQNSQNSHKPPSSDGLRKPVSLRPKGGKRGAPVGHQGVTLSPVEQPDVVIEQPLSTCSHCAASLKEVPAVRYIPRQVFDLPMPRVTVTEYRAEEKCCPHCRRLQHAEFPQDVSAPVQYGSTLRAWMIYLNQQHLLPLNRIAQLLEDLTGTRPSEATILNQIR</sequence>
<protein>
    <submittedName>
        <fullName evidence="3">IS66 family transposase zinc-finger binding domain-containing protein</fullName>
    </submittedName>
</protein>
<feature type="compositionally biased region" description="Polar residues" evidence="1">
    <location>
        <begin position="57"/>
        <end position="67"/>
    </location>
</feature>
<dbReference type="RefSeq" id="WP_190932552.1">
    <property type="nucleotide sequence ID" value="NZ_JACXJA010000094.1"/>
</dbReference>
<dbReference type="Proteomes" id="UP000639396">
    <property type="component" value="Unassembled WGS sequence"/>
</dbReference>
<dbReference type="EMBL" id="JACXJA010000094">
    <property type="protein sequence ID" value="MBD2866939.1"/>
    <property type="molecule type" value="Genomic_DNA"/>
</dbReference>
<proteinExistence type="predicted"/>
<evidence type="ECO:0000259" key="2">
    <source>
        <dbReference type="Pfam" id="PF20042"/>
    </source>
</evidence>
<dbReference type="AlphaFoldDB" id="A0A927CF53"/>
<name>A0A927CF53_9BACL</name>
<keyword evidence="3" id="KW-0862">Zinc</keyword>
<feature type="domain" description="DUF6444" evidence="2">
    <location>
        <begin position="30"/>
        <end position="77"/>
    </location>
</feature>
<dbReference type="InterPro" id="IPR052344">
    <property type="entry name" value="Transposase-related"/>
</dbReference>
<keyword evidence="3" id="KW-0863">Zinc-finger</keyword>
<comment type="caution">
    <text evidence="3">The sequence shown here is derived from an EMBL/GenBank/DDBJ whole genome shotgun (WGS) entry which is preliminary data.</text>
</comment>
<keyword evidence="4" id="KW-1185">Reference proteome</keyword>
<accession>A0A927CF53</accession>
<feature type="non-terminal residue" evidence="3">
    <location>
        <position position="219"/>
    </location>
</feature>
<dbReference type="InterPro" id="IPR045618">
    <property type="entry name" value="DUF6444"/>
</dbReference>
<organism evidence="3 4">
    <name type="scientific">Paenibacillus oceani</name>
    <dbReference type="NCBI Taxonomy" id="2772510"/>
    <lineage>
        <taxon>Bacteria</taxon>
        <taxon>Bacillati</taxon>
        <taxon>Bacillota</taxon>
        <taxon>Bacilli</taxon>
        <taxon>Bacillales</taxon>
        <taxon>Paenibacillaceae</taxon>
        <taxon>Paenibacillus</taxon>
    </lineage>
</organism>
<dbReference type="PANTHER" id="PTHR33678">
    <property type="entry name" value="BLL1576 PROTEIN"/>
    <property type="match status" value="1"/>
</dbReference>
<reference evidence="3" key="1">
    <citation type="submission" date="2020-09" db="EMBL/GenBank/DDBJ databases">
        <title>A novel bacterium of genus Paenibacillus, isolated from South China Sea.</title>
        <authorList>
            <person name="Huang H."/>
            <person name="Mo K."/>
            <person name="Hu Y."/>
        </authorList>
    </citation>
    <scope>NUCLEOTIDE SEQUENCE</scope>
    <source>
        <strain evidence="3">IB182363</strain>
    </source>
</reference>
<keyword evidence="3" id="KW-0479">Metal-binding</keyword>
<feature type="region of interest" description="Disordered" evidence="1">
    <location>
        <begin position="57"/>
        <end position="96"/>
    </location>
</feature>
<dbReference type="GO" id="GO:0008270">
    <property type="term" value="F:zinc ion binding"/>
    <property type="evidence" value="ECO:0007669"/>
    <property type="project" value="UniProtKB-KW"/>
</dbReference>